<evidence type="ECO:0000313" key="3">
    <source>
        <dbReference type="EMBL" id="KMQ82663.1"/>
    </source>
</evidence>
<accession>A0A0J7JWV5</accession>
<dbReference type="PaxDb" id="67767-A0A0J7JWV5"/>
<dbReference type="AlphaFoldDB" id="A0A0J7JWV5"/>
<keyword evidence="2" id="KW-0472">Membrane</keyword>
<evidence type="ECO:0000313" key="4">
    <source>
        <dbReference type="Proteomes" id="UP000036403"/>
    </source>
</evidence>
<evidence type="ECO:0000256" key="1">
    <source>
        <dbReference type="SAM" id="MobiDB-lite"/>
    </source>
</evidence>
<evidence type="ECO:0000256" key="2">
    <source>
        <dbReference type="SAM" id="Phobius"/>
    </source>
</evidence>
<feature type="compositionally biased region" description="Basic and acidic residues" evidence="1">
    <location>
        <begin position="183"/>
        <end position="193"/>
    </location>
</feature>
<proteinExistence type="predicted"/>
<reference evidence="3 4" key="1">
    <citation type="submission" date="2015-04" db="EMBL/GenBank/DDBJ databases">
        <title>Lasius niger genome sequencing.</title>
        <authorList>
            <person name="Konorov E.A."/>
            <person name="Nikitin M.A."/>
            <person name="Kirill M.V."/>
            <person name="Chang P."/>
        </authorList>
    </citation>
    <scope>NUCLEOTIDE SEQUENCE [LARGE SCALE GENOMIC DNA]</scope>
    <source>
        <tissue evidence="3">Whole</tissue>
    </source>
</reference>
<name>A0A0J7JWV5_LASNI</name>
<gene>
    <name evidence="3" type="ORF">RF55_22226</name>
</gene>
<organism evidence="3 4">
    <name type="scientific">Lasius niger</name>
    <name type="common">Black garden ant</name>
    <dbReference type="NCBI Taxonomy" id="67767"/>
    <lineage>
        <taxon>Eukaryota</taxon>
        <taxon>Metazoa</taxon>
        <taxon>Ecdysozoa</taxon>
        <taxon>Arthropoda</taxon>
        <taxon>Hexapoda</taxon>
        <taxon>Insecta</taxon>
        <taxon>Pterygota</taxon>
        <taxon>Neoptera</taxon>
        <taxon>Endopterygota</taxon>
        <taxon>Hymenoptera</taxon>
        <taxon>Apocrita</taxon>
        <taxon>Aculeata</taxon>
        <taxon>Formicoidea</taxon>
        <taxon>Formicidae</taxon>
        <taxon>Formicinae</taxon>
        <taxon>Lasius</taxon>
        <taxon>Lasius</taxon>
    </lineage>
</organism>
<dbReference type="EMBL" id="LBMM01023853">
    <property type="protein sequence ID" value="KMQ82663.1"/>
    <property type="molecule type" value="Genomic_DNA"/>
</dbReference>
<keyword evidence="2" id="KW-0812">Transmembrane</keyword>
<sequence>MSFNIDEAIGLAIESGAAADYQNEVCDAVDAGEMTVEDANQLGAQAYNEAVALAEESCAVLVCESDEIFAAESEEEIERKRKMRRNVMIAAGVLGALGAGGAYAAHRKGYLHDVKHPLTEKSKLGVAYRHDAGKLIRAEAKHAESRHASELHRAEKRAGDDLKRGVSKGVKLGNLLSKSKELHAKYGKKEAPHSEAPAAPKEHASAGKKKGMFRHMFGREDAGNDVEEILGNWAEARV</sequence>
<protein>
    <submittedName>
        <fullName evidence="3">Trna-dihydrouridine synthase</fullName>
    </submittedName>
</protein>
<keyword evidence="4" id="KW-1185">Reference proteome</keyword>
<keyword evidence="2" id="KW-1133">Transmembrane helix</keyword>
<feature type="region of interest" description="Disordered" evidence="1">
    <location>
        <begin position="183"/>
        <end position="209"/>
    </location>
</feature>
<comment type="caution">
    <text evidence="3">The sequence shown here is derived from an EMBL/GenBank/DDBJ whole genome shotgun (WGS) entry which is preliminary data.</text>
</comment>
<dbReference type="Proteomes" id="UP000036403">
    <property type="component" value="Unassembled WGS sequence"/>
</dbReference>
<feature type="transmembrane region" description="Helical" evidence="2">
    <location>
        <begin position="87"/>
        <end position="105"/>
    </location>
</feature>
<feature type="region of interest" description="Disordered" evidence="1">
    <location>
        <begin position="142"/>
        <end position="162"/>
    </location>
</feature>